<name>A0A1R1C4S7_PAEAM</name>
<dbReference type="AlphaFoldDB" id="A0A1R1C4S7"/>
<proteinExistence type="predicted"/>
<dbReference type="RefSeq" id="WP_076330459.1">
    <property type="nucleotide sequence ID" value="NZ_MRTJ01000001.1"/>
</dbReference>
<gene>
    <name evidence="1" type="ORF">BK131_03540</name>
</gene>
<comment type="caution">
    <text evidence="1">The sequence shown here is derived from an EMBL/GenBank/DDBJ whole genome shotgun (WGS) entry which is preliminary data.</text>
</comment>
<protein>
    <submittedName>
        <fullName evidence="1">Uncharacterized protein</fullName>
    </submittedName>
</protein>
<sequence>MPDVYRVLGNGLVNSSSGSAQTVYTPLSGQKATIMKSMILNNSSASAVIVNVIVNGYYLLFGYSIKPGESIVVPVLDQVLSGTGDLIRIGASVSSVVSYYISGVEYDTNDSSGDYYYARRMARTSVAANEGGKLIVPQSNTKRIIKSLVVANVNGSEVTLGVSFAGTSVVSGFKLKAYDTIVVPTFDAVLEDGQTIACSASGLVSVHVSGKEVV</sequence>
<reference evidence="1 2" key="1">
    <citation type="submission" date="2016-11" db="EMBL/GenBank/DDBJ databases">
        <title>Paenibacillus species isolates.</title>
        <authorList>
            <person name="Beno S.M."/>
        </authorList>
    </citation>
    <scope>NUCLEOTIDE SEQUENCE [LARGE SCALE GENOMIC DNA]</scope>
    <source>
        <strain evidence="1 2">FSL H8-0246</strain>
    </source>
</reference>
<evidence type="ECO:0000313" key="2">
    <source>
        <dbReference type="Proteomes" id="UP000187134"/>
    </source>
</evidence>
<accession>A0A1R1C4S7</accession>
<dbReference type="Proteomes" id="UP000187134">
    <property type="component" value="Unassembled WGS sequence"/>
</dbReference>
<organism evidence="1 2">
    <name type="scientific">Paenibacillus amylolyticus</name>
    <dbReference type="NCBI Taxonomy" id="1451"/>
    <lineage>
        <taxon>Bacteria</taxon>
        <taxon>Bacillati</taxon>
        <taxon>Bacillota</taxon>
        <taxon>Bacilli</taxon>
        <taxon>Bacillales</taxon>
        <taxon>Paenibacillaceae</taxon>
        <taxon>Paenibacillus</taxon>
    </lineage>
</organism>
<evidence type="ECO:0000313" key="1">
    <source>
        <dbReference type="EMBL" id="OMF17059.1"/>
    </source>
</evidence>
<dbReference type="EMBL" id="MRTJ01000001">
    <property type="protein sequence ID" value="OMF17059.1"/>
    <property type="molecule type" value="Genomic_DNA"/>
</dbReference>